<dbReference type="PANTHER" id="PTHR33133">
    <property type="entry name" value="OS08G0107100 PROTEIN-RELATED"/>
    <property type="match status" value="1"/>
</dbReference>
<dbReference type="PATRIC" id="fig|54915.3.peg.1447"/>
<comment type="caution">
    <text evidence="3">The sequence shown here is derived from an EMBL/GenBank/DDBJ whole genome shotgun (WGS) entry which is preliminary data.</text>
</comment>
<evidence type="ECO:0000313" key="4">
    <source>
        <dbReference type="Proteomes" id="UP000036834"/>
    </source>
</evidence>
<sequence length="338" mass="37615">MNQTPLAPMGVGKLLDRSFSVYRQHFSAFFLMALIWFGPFLLLQQFMMVDIGSMPFLLQDSEGSDFWEVLGNRFIGQEEMLTDNIGLLLAYLFLVIPLLTLVGYPQLLSVATLLTQASIKGEPLRLKDAMKQALGRFWPLVGSTVVYGLIAIGIMLGFFLVCVMLFFLLAFTLGGSFDAFKGIGNEANPIFMVLMFIFSYFVFIIGSILVPGYFLLRWGFYMPVVLFEGDGIGIAKSWSLTKGNFWRLIGLFLVVSLLYSIFSGGVQALVTGTMGMSMVAQLLLILLGCLLVPWMSIVYALAYFDLVVRKEGTDLQFMLSKQATEESVTSNELGTPHE</sequence>
<feature type="transmembrane region" description="Helical" evidence="1">
    <location>
        <begin position="26"/>
        <end position="47"/>
    </location>
</feature>
<organism evidence="3 4">
    <name type="scientific">Brevibacillus reuszeri</name>
    <dbReference type="NCBI Taxonomy" id="54915"/>
    <lineage>
        <taxon>Bacteria</taxon>
        <taxon>Bacillati</taxon>
        <taxon>Bacillota</taxon>
        <taxon>Bacilli</taxon>
        <taxon>Bacillales</taxon>
        <taxon>Paenibacillaceae</taxon>
        <taxon>Brevibacillus</taxon>
    </lineage>
</organism>
<evidence type="ECO:0000256" key="1">
    <source>
        <dbReference type="SAM" id="Phobius"/>
    </source>
</evidence>
<gene>
    <name evidence="3" type="ORF">ADS79_12345</name>
    <name evidence="2" type="ORF">BRE01_40400</name>
</gene>
<dbReference type="STRING" id="54915.ADS79_12345"/>
<keyword evidence="1" id="KW-0812">Transmembrane</keyword>
<feature type="transmembrane region" description="Helical" evidence="1">
    <location>
        <begin position="245"/>
        <end position="262"/>
    </location>
</feature>
<dbReference type="RefSeq" id="WP_049738685.1">
    <property type="nucleotide sequence ID" value="NZ_BJON01000015.1"/>
</dbReference>
<feature type="transmembrane region" description="Helical" evidence="1">
    <location>
        <begin position="282"/>
        <end position="304"/>
    </location>
</feature>
<dbReference type="OrthoDB" id="2375893at2"/>
<dbReference type="AlphaFoldDB" id="A0A0K9YVC9"/>
<reference evidence="3" key="2">
    <citation type="submission" date="2015-07" db="EMBL/GenBank/DDBJ databases">
        <title>MeaNS - Measles Nucleotide Surveillance Program.</title>
        <authorList>
            <person name="Tran T."/>
            <person name="Druce J."/>
        </authorList>
    </citation>
    <scope>NUCLEOTIDE SEQUENCE</scope>
    <source>
        <strain evidence="3">DSM 9887</strain>
    </source>
</reference>
<accession>A0A0K9YVC9</accession>
<feature type="transmembrane region" description="Helical" evidence="1">
    <location>
        <begin position="88"/>
        <end position="116"/>
    </location>
</feature>
<evidence type="ECO:0000313" key="3">
    <source>
        <dbReference type="EMBL" id="KNB72636.1"/>
    </source>
</evidence>
<keyword evidence="1" id="KW-1133">Transmembrane helix</keyword>
<evidence type="ECO:0000313" key="2">
    <source>
        <dbReference type="EMBL" id="GED70338.1"/>
    </source>
</evidence>
<dbReference type="Proteomes" id="UP000036834">
    <property type="component" value="Unassembled WGS sequence"/>
</dbReference>
<evidence type="ECO:0000313" key="5">
    <source>
        <dbReference type="Proteomes" id="UP000319578"/>
    </source>
</evidence>
<dbReference type="PANTHER" id="PTHR33133:SF1">
    <property type="entry name" value="EXPRESSED PROTEIN-RELATED"/>
    <property type="match status" value="1"/>
</dbReference>
<name>A0A0K9YVC9_9BACL</name>
<dbReference type="EMBL" id="BJON01000015">
    <property type="protein sequence ID" value="GED70338.1"/>
    <property type="molecule type" value="Genomic_DNA"/>
</dbReference>
<reference evidence="4" key="1">
    <citation type="submission" date="2015-07" db="EMBL/GenBank/DDBJ databases">
        <title>Genome sequencing project for genomic taxonomy and phylogenomics of Bacillus-like bacteria.</title>
        <authorList>
            <person name="Liu B."/>
            <person name="Wang J."/>
            <person name="Zhu Y."/>
            <person name="Liu G."/>
            <person name="Chen Q."/>
            <person name="Chen Z."/>
            <person name="Lan J."/>
            <person name="Che J."/>
            <person name="Ge C."/>
            <person name="Shi H."/>
            <person name="Pan Z."/>
            <person name="Liu X."/>
        </authorList>
    </citation>
    <scope>NUCLEOTIDE SEQUENCE [LARGE SCALE GENOMIC DNA]</scope>
    <source>
        <strain evidence="4">DSM 9887</strain>
    </source>
</reference>
<keyword evidence="5" id="KW-1185">Reference proteome</keyword>
<dbReference type="Proteomes" id="UP000319578">
    <property type="component" value="Unassembled WGS sequence"/>
</dbReference>
<feature type="transmembrane region" description="Helical" evidence="1">
    <location>
        <begin position="137"/>
        <end position="170"/>
    </location>
</feature>
<dbReference type="EMBL" id="LGIQ01000007">
    <property type="protein sequence ID" value="KNB72636.1"/>
    <property type="molecule type" value="Genomic_DNA"/>
</dbReference>
<feature type="transmembrane region" description="Helical" evidence="1">
    <location>
        <begin position="190"/>
        <end position="216"/>
    </location>
</feature>
<reference evidence="2 5" key="3">
    <citation type="submission" date="2019-06" db="EMBL/GenBank/DDBJ databases">
        <title>Whole genome shotgun sequence of Brevibacillus reuszeri NBRC 15719.</title>
        <authorList>
            <person name="Hosoyama A."/>
            <person name="Uohara A."/>
            <person name="Ohji S."/>
            <person name="Ichikawa N."/>
        </authorList>
    </citation>
    <scope>NUCLEOTIDE SEQUENCE [LARGE SCALE GENOMIC DNA]</scope>
    <source>
        <strain evidence="2 5">NBRC 15719</strain>
    </source>
</reference>
<protein>
    <submittedName>
        <fullName evidence="3">Uncharacterized protein</fullName>
    </submittedName>
</protein>
<keyword evidence="1" id="KW-0472">Membrane</keyword>
<proteinExistence type="predicted"/>